<comment type="caution">
    <text evidence="9">The sequence shown here is derived from an EMBL/GenBank/DDBJ whole genome shotgun (WGS) entry which is preliminary data.</text>
</comment>
<feature type="transmembrane region" description="Helical" evidence="7">
    <location>
        <begin position="330"/>
        <end position="351"/>
    </location>
</feature>
<keyword evidence="5 7" id="KW-0472">Membrane</keyword>
<keyword evidence="4 7" id="KW-1133">Transmembrane helix</keyword>
<proteinExistence type="predicted"/>
<evidence type="ECO:0000256" key="7">
    <source>
        <dbReference type="SAM" id="Phobius"/>
    </source>
</evidence>
<feature type="transmembrane region" description="Helical" evidence="7">
    <location>
        <begin position="39"/>
        <end position="58"/>
    </location>
</feature>
<feature type="region of interest" description="Disordered" evidence="6">
    <location>
        <begin position="382"/>
        <end position="417"/>
    </location>
</feature>
<evidence type="ECO:0000256" key="1">
    <source>
        <dbReference type="ARBA" id="ARBA00004651"/>
    </source>
</evidence>
<sequence>MNSRLIALALGTFAIGIDAFVTAGLVTPVSADLGVSTSAAGQLVTVFALSYAVLSPILATATAQLSRKRVLLIALSLFVLGNVVTASAGAFALVLASRVIAAAGASMYTPNATAVAAALSAPERRGRAISVVIGGLTVATALGVPIGSWIGGAFSWRATLWLVAALGAVALASVAAIVPAVHLPAPARLRERLMPLRDRTIATGLLHAVLLFGGMFTVYTYLAAAMHPATGGSTGRFTILLWVYGLMAVAGSTLGGRLVDRLGSRKIMPLTLIGAGVVVALIQAAGQHFATALIWCVAFGIPGWIWAVAQQHRLVELSPQGSPLLLGLNASAQYFGIAIGGAAGGLGLQWWGADSLGWIGVILVIGALGLLAISLHAATNRSTDPAATPPPLPTAPAANTTPPSMTNTVPAPGTATA</sequence>
<keyword evidence="10" id="KW-1185">Reference proteome</keyword>
<gene>
    <name evidence="9" type="ORF">GPX89_05675</name>
</gene>
<accession>A0A7K1UQV9</accession>
<evidence type="ECO:0000256" key="5">
    <source>
        <dbReference type="ARBA" id="ARBA00023136"/>
    </source>
</evidence>
<evidence type="ECO:0000256" key="4">
    <source>
        <dbReference type="ARBA" id="ARBA00022989"/>
    </source>
</evidence>
<keyword evidence="3 7" id="KW-0812">Transmembrane</keyword>
<dbReference type="GO" id="GO:0022857">
    <property type="term" value="F:transmembrane transporter activity"/>
    <property type="evidence" value="ECO:0007669"/>
    <property type="project" value="InterPro"/>
</dbReference>
<feature type="transmembrane region" description="Helical" evidence="7">
    <location>
        <begin position="237"/>
        <end position="255"/>
    </location>
</feature>
<dbReference type="AlphaFoldDB" id="A0A7K1UQV9"/>
<dbReference type="Proteomes" id="UP000466794">
    <property type="component" value="Unassembled WGS sequence"/>
</dbReference>
<organism evidence="9 10">
    <name type="scientific">Nocardia terrae</name>
    <dbReference type="NCBI Taxonomy" id="2675851"/>
    <lineage>
        <taxon>Bacteria</taxon>
        <taxon>Bacillati</taxon>
        <taxon>Actinomycetota</taxon>
        <taxon>Actinomycetes</taxon>
        <taxon>Mycobacteriales</taxon>
        <taxon>Nocardiaceae</taxon>
        <taxon>Nocardia</taxon>
    </lineage>
</organism>
<feature type="transmembrane region" description="Helical" evidence="7">
    <location>
        <begin position="204"/>
        <end position="225"/>
    </location>
</feature>
<dbReference type="EMBL" id="WRPP01000001">
    <property type="protein sequence ID" value="MVU76735.1"/>
    <property type="molecule type" value="Genomic_DNA"/>
</dbReference>
<dbReference type="CDD" id="cd17324">
    <property type="entry name" value="MFS_NepI_like"/>
    <property type="match status" value="1"/>
</dbReference>
<dbReference type="RefSeq" id="WP_157355453.1">
    <property type="nucleotide sequence ID" value="NZ_WRPP01000001.1"/>
</dbReference>
<dbReference type="InterPro" id="IPR050189">
    <property type="entry name" value="MFS_Efflux_Transporters"/>
</dbReference>
<feature type="transmembrane region" description="Helical" evidence="7">
    <location>
        <begin position="267"/>
        <end position="286"/>
    </location>
</feature>
<dbReference type="GO" id="GO:0005886">
    <property type="term" value="C:plasma membrane"/>
    <property type="evidence" value="ECO:0007669"/>
    <property type="project" value="UniProtKB-SubCell"/>
</dbReference>
<dbReference type="PANTHER" id="PTHR43124">
    <property type="entry name" value="PURINE EFFLUX PUMP PBUE"/>
    <property type="match status" value="1"/>
</dbReference>
<comment type="subcellular location">
    <subcellularLocation>
        <location evidence="1">Cell membrane</location>
        <topology evidence="1">Multi-pass membrane protein</topology>
    </subcellularLocation>
</comment>
<feature type="transmembrane region" description="Helical" evidence="7">
    <location>
        <begin position="292"/>
        <end position="309"/>
    </location>
</feature>
<evidence type="ECO:0000256" key="3">
    <source>
        <dbReference type="ARBA" id="ARBA00022692"/>
    </source>
</evidence>
<evidence type="ECO:0000313" key="9">
    <source>
        <dbReference type="EMBL" id="MVU76735.1"/>
    </source>
</evidence>
<evidence type="ECO:0000256" key="2">
    <source>
        <dbReference type="ARBA" id="ARBA00022475"/>
    </source>
</evidence>
<evidence type="ECO:0000313" key="10">
    <source>
        <dbReference type="Proteomes" id="UP000466794"/>
    </source>
</evidence>
<feature type="transmembrane region" description="Helical" evidence="7">
    <location>
        <begin position="357"/>
        <end position="378"/>
    </location>
</feature>
<name>A0A7K1UQV9_9NOCA</name>
<feature type="transmembrane region" description="Helical" evidence="7">
    <location>
        <begin position="70"/>
        <end position="93"/>
    </location>
</feature>
<dbReference type="InterPro" id="IPR036259">
    <property type="entry name" value="MFS_trans_sf"/>
</dbReference>
<protein>
    <submittedName>
        <fullName evidence="9">MFS transporter</fullName>
    </submittedName>
</protein>
<dbReference type="PROSITE" id="PS50850">
    <property type="entry name" value="MFS"/>
    <property type="match status" value="1"/>
</dbReference>
<dbReference type="Pfam" id="PF07690">
    <property type="entry name" value="MFS_1"/>
    <property type="match status" value="1"/>
</dbReference>
<feature type="domain" description="Major facilitator superfamily (MFS) profile" evidence="8">
    <location>
        <begin position="4"/>
        <end position="384"/>
    </location>
</feature>
<keyword evidence="2" id="KW-1003">Cell membrane</keyword>
<dbReference type="PANTHER" id="PTHR43124:SF10">
    <property type="entry name" value="PURINE EFFLUX PUMP PBUE"/>
    <property type="match status" value="1"/>
</dbReference>
<feature type="transmembrane region" description="Helical" evidence="7">
    <location>
        <begin position="131"/>
        <end position="154"/>
    </location>
</feature>
<feature type="compositionally biased region" description="Polar residues" evidence="6">
    <location>
        <begin position="404"/>
        <end position="417"/>
    </location>
</feature>
<dbReference type="SUPFAM" id="SSF103473">
    <property type="entry name" value="MFS general substrate transporter"/>
    <property type="match status" value="1"/>
</dbReference>
<dbReference type="Gene3D" id="1.20.1250.20">
    <property type="entry name" value="MFS general substrate transporter like domains"/>
    <property type="match status" value="1"/>
</dbReference>
<evidence type="ECO:0000256" key="6">
    <source>
        <dbReference type="SAM" id="MobiDB-lite"/>
    </source>
</evidence>
<feature type="transmembrane region" description="Helical" evidence="7">
    <location>
        <begin position="99"/>
        <end position="119"/>
    </location>
</feature>
<feature type="transmembrane region" description="Helical" evidence="7">
    <location>
        <begin position="160"/>
        <end position="183"/>
    </location>
</feature>
<dbReference type="InterPro" id="IPR011701">
    <property type="entry name" value="MFS"/>
</dbReference>
<dbReference type="InterPro" id="IPR020846">
    <property type="entry name" value="MFS_dom"/>
</dbReference>
<reference evidence="9 10" key="1">
    <citation type="submission" date="2019-12" db="EMBL/GenBank/DDBJ databases">
        <title>Nocardia sp. nov. ET3-3 isolated from soil.</title>
        <authorList>
            <person name="Kanchanasin P."/>
            <person name="Tanasupawat S."/>
            <person name="Yuki M."/>
            <person name="Kudo T."/>
        </authorList>
    </citation>
    <scope>NUCLEOTIDE SEQUENCE [LARGE SCALE GENOMIC DNA]</scope>
    <source>
        <strain evidence="9 10">ET3-3</strain>
    </source>
</reference>
<evidence type="ECO:0000259" key="8">
    <source>
        <dbReference type="PROSITE" id="PS50850"/>
    </source>
</evidence>